<evidence type="ECO:0000256" key="6">
    <source>
        <dbReference type="ARBA" id="ARBA00022989"/>
    </source>
</evidence>
<evidence type="ECO:0000313" key="11">
    <source>
        <dbReference type="Proteomes" id="UP000199576"/>
    </source>
</evidence>
<evidence type="ECO:0000259" key="9">
    <source>
        <dbReference type="Pfam" id="PF00535"/>
    </source>
</evidence>
<name>A0ABY0U6Q3_PSECE</name>
<evidence type="ECO:0000256" key="1">
    <source>
        <dbReference type="ARBA" id="ARBA00004141"/>
    </source>
</evidence>
<dbReference type="InterPro" id="IPR029044">
    <property type="entry name" value="Nucleotide-diphossugar_trans"/>
</dbReference>
<dbReference type="InterPro" id="IPR001173">
    <property type="entry name" value="Glyco_trans_2-like"/>
</dbReference>
<keyword evidence="6 8" id="KW-1133">Transmembrane helix</keyword>
<protein>
    <submittedName>
        <fullName evidence="10">Glycosyltransferase involved in cell wall bisynthesis</fullName>
    </submittedName>
</protein>
<keyword evidence="2" id="KW-0997">Cell inner membrane</keyword>
<dbReference type="RefSeq" id="WP_083735260.1">
    <property type="nucleotide sequence ID" value="NZ_LT629753.1"/>
</dbReference>
<keyword evidence="2" id="KW-1003">Cell membrane</keyword>
<keyword evidence="7 8" id="KW-0472">Membrane</keyword>
<keyword evidence="5 8" id="KW-0812">Transmembrane</keyword>
<keyword evidence="3" id="KW-0328">Glycosyltransferase</keyword>
<dbReference type="SUPFAM" id="SSF53448">
    <property type="entry name" value="Nucleotide-diphospho-sugar transferases"/>
    <property type="match status" value="1"/>
</dbReference>
<dbReference type="PANTHER" id="PTHR48090:SF1">
    <property type="entry name" value="PROPHAGE BACTOPRENOL GLUCOSYL TRANSFERASE HOMOLOG"/>
    <property type="match status" value="1"/>
</dbReference>
<feature type="domain" description="Glycosyltransferase 2-like" evidence="9">
    <location>
        <begin position="57"/>
        <end position="219"/>
    </location>
</feature>
<reference evidence="10 11" key="1">
    <citation type="submission" date="2016-10" db="EMBL/GenBank/DDBJ databases">
        <authorList>
            <person name="Varghese N."/>
            <person name="Submissions S."/>
        </authorList>
    </citation>
    <scope>NUCLEOTIDE SEQUENCE [LARGE SCALE GENOMIC DNA]</scope>
    <source>
        <strain evidence="10 11">BS2981</strain>
    </source>
</reference>
<gene>
    <name evidence="10" type="ORF">SAMN04490182_0871</name>
</gene>
<dbReference type="Gene3D" id="3.90.550.10">
    <property type="entry name" value="Spore Coat Polysaccharide Biosynthesis Protein SpsA, Chain A"/>
    <property type="match status" value="1"/>
</dbReference>
<accession>A0ABY0U6Q3</accession>
<dbReference type="InterPro" id="IPR050256">
    <property type="entry name" value="Glycosyltransferase_2"/>
</dbReference>
<sequence>MEWTGKSRHENIEKIRTVNPDCGTINDSCDTASEITTESEYGELTQSIAPETTVKLSLVVPVFNEAETVSLFIDSVSSVFDCAPLIELEILFINDGSTDDTLPRLIELQNIDSRIHIVDLSRNFGKEAALTAGLQICTGHIVVPIDVDLQDPPQLIPDMIAKWRDGYEVVLGRRTDRDSDSWAKRSSANWFYRIHNKMTSSKIPENVGDFRLMDRCVVEALKELPESRRFMKGLFAWVGFKTTYIDYARPQRSAGTSKFNGWKLWNFALEGITSFSTDPLKIWTYLGLMFSAVSFLLAIFIALKVIVHGIDVPGYASIMVAVTFLGGLQLIGIGILGEYLGRTYIESKRRPVFLVRQIYGSKR</sequence>
<dbReference type="CDD" id="cd04187">
    <property type="entry name" value="DPM1_like_bac"/>
    <property type="match status" value="1"/>
</dbReference>
<dbReference type="Proteomes" id="UP000199576">
    <property type="component" value="Chromosome I"/>
</dbReference>
<evidence type="ECO:0000256" key="8">
    <source>
        <dbReference type="SAM" id="Phobius"/>
    </source>
</evidence>
<feature type="transmembrane region" description="Helical" evidence="8">
    <location>
        <begin position="282"/>
        <end position="303"/>
    </location>
</feature>
<keyword evidence="4" id="KW-0808">Transferase</keyword>
<dbReference type="EMBL" id="LT629753">
    <property type="protein sequence ID" value="SDS15873.1"/>
    <property type="molecule type" value="Genomic_DNA"/>
</dbReference>
<evidence type="ECO:0000256" key="5">
    <source>
        <dbReference type="ARBA" id="ARBA00022692"/>
    </source>
</evidence>
<evidence type="ECO:0000256" key="3">
    <source>
        <dbReference type="ARBA" id="ARBA00022676"/>
    </source>
</evidence>
<organism evidence="10 11">
    <name type="scientific">Pseudomonas cedrina</name>
    <dbReference type="NCBI Taxonomy" id="651740"/>
    <lineage>
        <taxon>Bacteria</taxon>
        <taxon>Pseudomonadati</taxon>
        <taxon>Pseudomonadota</taxon>
        <taxon>Gammaproteobacteria</taxon>
        <taxon>Pseudomonadales</taxon>
        <taxon>Pseudomonadaceae</taxon>
        <taxon>Pseudomonas</taxon>
    </lineage>
</organism>
<evidence type="ECO:0000256" key="7">
    <source>
        <dbReference type="ARBA" id="ARBA00023136"/>
    </source>
</evidence>
<feature type="transmembrane region" description="Helical" evidence="8">
    <location>
        <begin position="315"/>
        <end position="340"/>
    </location>
</feature>
<evidence type="ECO:0000313" key="10">
    <source>
        <dbReference type="EMBL" id="SDS15873.1"/>
    </source>
</evidence>
<proteinExistence type="predicted"/>
<dbReference type="Pfam" id="PF00535">
    <property type="entry name" value="Glycos_transf_2"/>
    <property type="match status" value="1"/>
</dbReference>
<evidence type="ECO:0000256" key="4">
    <source>
        <dbReference type="ARBA" id="ARBA00022679"/>
    </source>
</evidence>
<dbReference type="PANTHER" id="PTHR48090">
    <property type="entry name" value="UNDECAPRENYL-PHOSPHATE 4-DEOXY-4-FORMAMIDO-L-ARABINOSE TRANSFERASE-RELATED"/>
    <property type="match status" value="1"/>
</dbReference>
<evidence type="ECO:0000256" key="2">
    <source>
        <dbReference type="ARBA" id="ARBA00022519"/>
    </source>
</evidence>
<comment type="subcellular location">
    <subcellularLocation>
        <location evidence="1">Membrane</location>
        <topology evidence="1">Multi-pass membrane protein</topology>
    </subcellularLocation>
</comment>
<keyword evidence="11" id="KW-1185">Reference proteome</keyword>